<comment type="caution">
    <text evidence="2">The sequence shown here is derived from an EMBL/GenBank/DDBJ whole genome shotgun (WGS) entry which is preliminary data.</text>
</comment>
<accession>A0A164VMB7</accession>
<sequence length="66" mass="7905">MSAISYLKNSMTMHKTIYQKKVESLVKNDLFFHEKSIEKSKIMKNENVRKQLTKGYMKLLSEYKED</sequence>
<dbReference type="EMBL" id="LJZV01000005">
    <property type="protein sequence ID" value="KZD93374.1"/>
    <property type="molecule type" value="Genomic_DNA"/>
</dbReference>
<reference evidence="1 3" key="1">
    <citation type="submission" date="2015-09" db="EMBL/GenBank/DDBJ databases">
        <title>Spore heat resistance.</title>
        <authorList>
            <person name="Boekhorst J."/>
            <person name="Berendsen E.M."/>
            <person name="Wells-Bennik M.H."/>
            <person name="Kuipers O.P."/>
        </authorList>
    </citation>
    <scope>NUCLEOTIDE SEQUENCE [LARGE SCALE GENOMIC DNA]</scope>
    <source>
        <strain evidence="1 3">B4122</strain>
    </source>
</reference>
<evidence type="ECO:0000313" key="1">
    <source>
        <dbReference type="EMBL" id="KZD93374.1"/>
    </source>
</evidence>
<dbReference type="Proteomes" id="UP000076442">
    <property type="component" value="Unassembled WGS sequence"/>
</dbReference>
<evidence type="ECO:0000313" key="4">
    <source>
        <dbReference type="Proteomes" id="UP000665181"/>
    </source>
</evidence>
<proteinExistence type="predicted"/>
<dbReference type="RefSeq" id="WP_004399418.1">
    <property type="nucleotide sequence ID" value="NZ_AP024621.1"/>
</dbReference>
<gene>
    <name evidence="1" type="ORF">B4122_1206</name>
    <name evidence="2" type="ORF">J5227_18605</name>
</gene>
<dbReference type="EMBL" id="JAGFPW010000022">
    <property type="protein sequence ID" value="MBO3796273.1"/>
    <property type="molecule type" value="Genomic_DNA"/>
</dbReference>
<organism evidence="2 4">
    <name type="scientific">Bacillus subtilis</name>
    <dbReference type="NCBI Taxonomy" id="1423"/>
    <lineage>
        <taxon>Bacteria</taxon>
        <taxon>Bacillati</taxon>
        <taxon>Bacillota</taxon>
        <taxon>Bacilli</taxon>
        <taxon>Bacillales</taxon>
        <taxon>Bacillaceae</taxon>
        <taxon>Bacillus</taxon>
    </lineage>
</organism>
<dbReference type="Proteomes" id="UP000665181">
    <property type="component" value="Unassembled WGS sequence"/>
</dbReference>
<dbReference type="SMR" id="A0A164VMB7"/>
<name>A0A164VMB7_BACIU</name>
<reference evidence="2" key="2">
    <citation type="submission" date="2021-03" db="EMBL/GenBank/DDBJ databases">
        <title>Isolation of Bacillus subtilis from fermented food sample.</title>
        <authorList>
            <person name="Lakshmanan V."/>
            <person name="Athira K."/>
            <person name="Rajagopal K."/>
        </authorList>
    </citation>
    <scope>NUCLEOTIDE SEQUENCE</scope>
    <source>
        <strain evidence="2">S1</strain>
    </source>
</reference>
<evidence type="ECO:0000313" key="3">
    <source>
        <dbReference type="Proteomes" id="UP000076442"/>
    </source>
</evidence>
<dbReference type="AlphaFoldDB" id="A0A164VMB7"/>
<protein>
    <submittedName>
        <fullName evidence="2">Uncharacterized protein</fullName>
    </submittedName>
</protein>
<evidence type="ECO:0000313" key="2">
    <source>
        <dbReference type="EMBL" id="MBO3796273.1"/>
    </source>
</evidence>